<dbReference type="EMBL" id="JAEIOT010000004">
    <property type="protein sequence ID" value="MBI8999703.1"/>
    <property type="molecule type" value="Genomic_DNA"/>
</dbReference>
<proteinExistence type="inferred from homology"/>
<evidence type="ECO:0000313" key="6">
    <source>
        <dbReference type="Proteomes" id="UP000625574"/>
    </source>
</evidence>
<evidence type="ECO:0000256" key="2">
    <source>
        <dbReference type="ARBA" id="ARBA00022801"/>
    </source>
</evidence>
<keyword evidence="2 5" id="KW-0378">Hydrolase</keyword>
<accession>A0ABS0VWF9</accession>
<dbReference type="InterPro" id="IPR002053">
    <property type="entry name" value="Glyco_hydro_25"/>
</dbReference>
<dbReference type="Gene3D" id="3.20.20.80">
    <property type="entry name" value="Glycosidases"/>
    <property type="match status" value="1"/>
</dbReference>
<feature type="signal peptide" evidence="4">
    <location>
        <begin position="1"/>
        <end position="18"/>
    </location>
</feature>
<dbReference type="InterPro" id="IPR017853">
    <property type="entry name" value="GH"/>
</dbReference>
<evidence type="ECO:0000256" key="1">
    <source>
        <dbReference type="ARBA" id="ARBA00010646"/>
    </source>
</evidence>
<dbReference type="GO" id="GO:0016787">
    <property type="term" value="F:hydrolase activity"/>
    <property type="evidence" value="ECO:0007669"/>
    <property type="project" value="UniProtKB-KW"/>
</dbReference>
<keyword evidence="3" id="KW-0326">Glycosidase</keyword>
<reference evidence="5 6" key="1">
    <citation type="submission" date="2020-12" db="EMBL/GenBank/DDBJ databases">
        <title>Genome public.</title>
        <authorList>
            <person name="Sun Q."/>
        </authorList>
    </citation>
    <scope>NUCLEOTIDE SEQUENCE [LARGE SCALE GENOMIC DNA]</scope>
    <source>
        <strain evidence="5 6">CCM 8864</strain>
    </source>
</reference>
<keyword evidence="6" id="KW-1185">Reference proteome</keyword>
<comment type="similarity">
    <text evidence="1">Belongs to the glycosyl hydrolase 25 family.</text>
</comment>
<sequence length="345" mass="37218">MTALALVAALLGAPKAAAFSIASPQGVDVASWQHPEGAAINWREVSAAGHRFAFVKATEGIGYINPYFAADSQQARNAGMLIGSYHMARPNYSATAQAAEYAAVLATQPQPSLPPVLDIEYAEDLGPVELSAWVREFVTEIERLTGRTPIIYTYRYFWQKNMANTSEFSDYPLWLAAYENRPPRDIPGGWNHMTFWQRADNAVVPGMVTVADVNLFNGSEQQLDDFSADIDVHLGEVLTAGIDLDAIGGRVTELEALGSNNRELVGAILAVAAGALAIGALVVVAQSQGIDIGPATEIVERVRELIAHGDLPVPDLQVMFQTGDYTIGDLLILLKNVQHFAEQIG</sequence>
<dbReference type="Pfam" id="PF01183">
    <property type="entry name" value="Glyco_hydro_25"/>
    <property type="match status" value="1"/>
</dbReference>
<dbReference type="PROSITE" id="PS51904">
    <property type="entry name" value="GLYCOSYL_HYDROL_F25_2"/>
    <property type="match status" value="1"/>
</dbReference>
<organism evidence="5 6">
    <name type="scientific">Corynebacterium marambiense</name>
    <dbReference type="NCBI Taxonomy" id="2765364"/>
    <lineage>
        <taxon>Bacteria</taxon>
        <taxon>Bacillati</taxon>
        <taxon>Actinomycetota</taxon>
        <taxon>Actinomycetes</taxon>
        <taxon>Mycobacteriales</taxon>
        <taxon>Corynebacteriaceae</taxon>
        <taxon>Corynebacterium</taxon>
    </lineage>
</organism>
<protein>
    <submittedName>
        <fullName evidence="5">Hydrolase</fullName>
    </submittedName>
</protein>
<evidence type="ECO:0000313" key="5">
    <source>
        <dbReference type="EMBL" id="MBI8999703.1"/>
    </source>
</evidence>
<evidence type="ECO:0000256" key="4">
    <source>
        <dbReference type="SAM" id="SignalP"/>
    </source>
</evidence>
<name>A0ABS0VWF9_9CORY</name>
<dbReference type="PANTHER" id="PTHR34135">
    <property type="entry name" value="LYSOZYME"/>
    <property type="match status" value="1"/>
</dbReference>
<dbReference type="PANTHER" id="PTHR34135:SF2">
    <property type="entry name" value="LYSOZYME"/>
    <property type="match status" value="1"/>
</dbReference>
<keyword evidence="4" id="KW-0732">Signal</keyword>
<dbReference type="Proteomes" id="UP000625574">
    <property type="component" value="Unassembled WGS sequence"/>
</dbReference>
<dbReference type="SMART" id="SM00641">
    <property type="entry name" value="Glyco_25"/>
    <property type="match status" value="1"/>
</dbReference>
<evidence type="ECO:0000256" key="3">
    <source>
        <dbReference type="ARBA" id="ARBA00023295"/>
    </source>
</evidence>
<comment type="caution">
    <text evidence="5">The sequence shown here is derived from an EMBL/GenBank/DDBJ whole genome shotgun (WGS) entry which is preliminary data.</text>
</comment>
<gene>
    <name evidence="5" type="ORF">JDV76_01760</name>
</gene>
<feature type="chain" id="PRO_5045401541" evidence="4">
    <location>
        <begin position="19"/>
        <end position="345"/>
    </location>
</feature>
<dbReference type="InterPro" id="IPR018077">
    <property type="entry name" value="Glyco_hydro_fam25_subgr"/>
</dbReference>
<dbReference type="SUPFAM" id="SSF51445">
    <property type="entry name" value="(Trans)glycosidases"/>
    <property type="match status" value="1"/>
</dbReference>